<keyword evidence="1" id="KW-0472">Membrane</keyword>
<accession>A0AAE5CCR9</accession>
<dbReference type="AlphaFoldDB" id="A0AAE5CCR9"/>
<dbReference type="Proteomes" id="UP000702544">
    <property type="component" value="Unassembled WGS sequence"/>
</dbReference>
<keyword evidence="1" id="KW-0812">Transmembrane</keyword>
<sequence>MNDLSRAARREHPGGFAIPAAVFVIVIVSLLALAGLYVARNNATANTGLRYSLKALYAADAGATSQLADWDRSTRLLNPGDSTVTGWRDLEDGSRYSTTILRVDDGTDPFTSLFRMRTVGRPGAGLTAQRIVTTMVRVDRANGLCCDAAIKTQGQLRIVGTSEGVKVSGLDTAPIVWGGECPGTFADKPGITLQNDDELQISGHPILEGEPPILEDSSIVRDDFSQFGDVSYEELARAADKQFPGGEVYTSIEPDVVGGECVESTFTNWGDPVDPTGACFDYLPTIHVSGNLKLSGNGIGQGILLVDGNLEITGTFDFYGIVLVQGQADFKGTTNINGGILVRNGVSAGDEASLRGGTTLQYSSCAAGRALSHAIVAQPLAGRHWFEAVE</sequence>
<dbReference type="EMBL" id="JAACAK010000120">
    <property type="protein sequence ID" value="NIR76338.1"/>
    <property type="molecule type" value="Genomic_DNA"/>
</dbReference>
<protein>
    <recommendedName>
        <fullName evidence="4">Type 4 fimbrial biogenesis protein PilX N-terminal domain-containing protein</fullName>
    </recommendedName>
</protein>
<comment type="caution">
    <text evidence="2">The sequence shown here is derived from an EMBL/GenBank/DDBJ whole genome shotgun (WGS) entry which is preliminary data.</text>
</comment>
<evidence type="ECO:0008006" key="4">
    <source>
        <dbReference type="Google" id="ProtNLM"/>
    </source>
</evidence>
<proteinExistence type="predicted"/>
<organism evidence="2 3">
    <name type="scientific">Candidatus Kutchimonas denitrificans</name>
    <dbReference type="NCBI Taxonomy" id="3056748"/>
    <lineage>
        <taxon>Bacteria</taxon>
        <taxon>Pseudomonadati</taxon>
        <taxon>Gemmatimonadota</taxon>
        <taxon>Gemmatimonadia</taxon>
        <taxon>Candidatus Palauibacterales</taxon>
        <taxon>Candidatus Palauibacteraceae</taxon>
        <taxon>Candidatus Kutchimonas</taxon>
    </lineage>
</organism>
<keyword evidence="1" id="KW-1133">Transmembrane helix</keyword>
<reference evidence="2 3" key="1">
    <citation type="submission" date="2020-01" db="EMBL/GenBank/DDBJ databases">
        <title>Genomes assembled from Gulf of Kutch pelagic sediment metagenomes.</title>
        <authorList>
            <person name="Chandrashekar M."/>
            <person name="Mahajan M.S."/>
            <person name="Dave K.J."/>
            <person name="Vatsa P."/>
            <person name="Nathani N.M."/>
        </authorList>
    </citation>
    <scope>NUCLEOTIDE SEQUENCE [LARGE SCALE GENOMIC DNA]</scope>
    <source>
        <strain evidence="2">KS3-K002</strain>
    </source>
</reference>
<name>A0AAE5CCR9_9BACT</name>
<feature type="transmembrane region" description="Helical" evidence="1">
    <location>
        <begin position="16"/>
        <end position="39"/>
    </location>
</feature>
<evidence type="ECO:0000256" key="1">
    <source>
        <dbReference type="SAM" id="Phobius"/>
    </source>
</evidence>
<evidence type="ECO:0000313" key="2">
    <source>
        <dbReference type="EMBL" id="NIR76338.1"/>
    </source>
</evidence>
<gene>
    <name evidence="2" type="ORF">GWO12_14685</name>
</gene>
<evidence type="ECO:0000313" key="3">
    <source>
        <dbReference type="Proteomes" id="UP000702544"/>
    </source>
</evidence>